<dbReference type="Pfam" id="PF00403">
    <property type="entry name" value="HMA"/>
    <property type="match status" value="1"/>
</dbReference>
<dbReference type="RefSeq" id="WP_308351140.1">
    <property type="nucleotide sequence ID" value="NZ_CP129971.1"/>
</dbReference>
<gene>
    <name evidence="2" type="ORF">QYS49_29965</name>
</gene>
<dbReference type="Gene3D" id="3.30.70.100">
    <property type="match status" value="1"/>
</dbReference>
<dbReference type="EMBL" id="CP129971">
    <property type="protein sequence ID" value="WKK75656.1"/>
    <property type="molecule type" value="Genomic_DNA"/>
</dbReference>
<dbReference type="CDD" id="cd00371">
    <property type="entry name" value="HMA"/>
    <property type="match status" value="1"/>
</dbReference>
<evidence type="ECO:0000259" key="1">
    <source>
        <dbReference type="PROSITE" id="PS50846"/>
    </source>
</evidence>
<dbReference type="KEGG" id="msaa:QYS49_29965"/>
<dbReference type="GO" id="GO:0046872">
    <property type="term" value="F:metal ion binding"/>
    <property type="evidence" value="ECO:0007669"/>
    <property type="project" value="InterPro"/>
</dbReference>
<dbReference type="InterPro" id="IPR036163">
    <property type="entry name" value="HMA_dom_sf"/>
</dbReference>
<dbReference type="Proteomes" id="UP001230496">
    <property type="component" value="Chromosome"/>
</dbReference>
<feature type="domain" description="HMA" evidence="1">
    <location>
        <begin position="1"/>
        <end position="65"/>
    </location>
</feature>
<keyword evidence="3" id="KW-1185">Reference proteome</keyword>
<protein>
    <submittedName>
        <fullName evidence="2">Heavy metal-associated domain-containing protein</fullName>
    </submittedName>
</protein>
<sequence>MEALEVKNVKCGGCVDAIKNGLAELEGIDVKNIDIPTGKLEFESEGKTPLDKVKEKLDSLGYPANS</sequence>
<dbReference type="InterPro" id="IPR006121">
    <property type="entry name" value="HMA_dom"/>
</dbReference>
<name>A0AA49GEC0_9BACT</name>
<dbReference type="PROSITE" id="PS50846">
    <property type="entry name" value="HMA_2"/>
    <property type="match status" value="1"/>
</dbReference>
<organism evidence="2 3">
    <name type="scientific">Marivirga salinarum</name>
    <dbReference type="NCBI Taxonomy" id="3059078"/>
    <lineage>
        <taxon>Bacteria</taxon>
        <taxon>Pseudomonadati</taxon>
        <taxon>Bacteroidota</taxon>
        <taxon>Cytophagia</taxon>
        <taxon>Cytophagales</taxon>
        <taxon>Marivirgaceae</taxon>
        <taxon>Marivirga</taxon>
    </lineage>
</organism>
<dbReference type="SUPFAM" id="SSF55008">
    <property type="entry name" value="HMA, heavy metal-associated domain"/>
    <property type="match status" value="1"/>
</dbReference>
<evidence type="ECO:0000313" key="2">
    <source>
        <dbReference type="EMBL" id="WKK75656.1"/>
    </source>
</evidence>
<reference evidence="2 3" key="1">
    <citation type="submission" date="2023-08" db="EMBL/GenBank/DDBJ databases">
        <title>Comparative genomics and taxonomic characterization of three novel marine species of genus Marivirga.</title>
        <authorList>
            <person name="Muhammad N."/>
            <person name="Kim S.-G."/>
        </authorList>
    </citation>
    <scope>NUCLEOTIDE SEQUENCE [LARGE SCALE GENOMIC DNA]</scope>
    <source>
        <strain evidence="2 3">BDSF4-3</strain>
    </source>
</reference>
<accession>A0AA49GEC0</accession>
<evidence type="ECO:0000313" key="3">
    <source>
        <dbReference type="Proteomes" id="UP001230496"/>
    </source>
</evidence>
<proteinExistence type="predicted"/>
<dbReference type="AlphaFoldDB" id="A0AA49GEC0"/>